<dbReference type="RefSeq" id="WP_013266267.1">
    <property type="nucleotide sequence ID" value="NC_014374.1"/>
</dbReference>
<keyword evidence="1" id="KW-0808">Transferase</keyword>
<dbReference type="InterPro" id="IPR000541">
    <property type="entry name" value="Ncs6/Tuc1/Ctu1"/>
</dbReference>
<dbReference type="Pfam" id="PF01171">
    <property type="entry name" value="ATP_bind_3"/>
    <property type="match status" value="1"/>
</dbReference>
<dbReference type="OrthoDB" id="33422at2157"/>
<dbReference type="Proteomes" id="UP000000346">
    <property type="component" value="Chromosome"/>
</dbReference>
<proteinExistence type="predicted"/>
<keyword evidence="2" id="KW-0862">Zinc</keyword>
<feature type="domain" description="tRNA(Ile)-lysidine/2-thiocytidine synthase N-terminal" evidence="3">
    <location>
        <begin position="53"/>
        <end position="194"/>
    </location>
</feature>
<evidence type="ECO:0000313" key="5">
    <source>
        <dbReference type="EMBL" id="ADL18755.1"/>
    </source>
</evidence>
<dbReference type="EMBL" id="CP001742">
    <property type="protein sequence ID" value="ADL18755.1"/>
    <property type="molecule type" value="Genomic_DNA"/>
</dbReference>
<feature type="binding site" evidence="2">
    <location>
        <position position="293"/>
    </location>
    <ligand>
        <name>Zn(2+)</name>
        <dbReference type="ChEBI" id="CHEBI:29105"/>
        <label>2</label>
    </ligand>
</feature>
<dbReference type="GeneID" id="9498571"/>
<feature type="binding site" evidence="2">
    <location>
        <position position="5"/>
    </location>
    <ligand>
        <name>Zn(2+)</name>
        <dbReference type="ChEBI" id="CHEBI:29105"/>
        <label>1</label>
    </ligand>
</feature>
<dbReference type="PIRSF" id="PIRSF004976">
    <property type="entry name" value="ATPase_YdaO"/>
    <property type="match status" value="1"/>
</dbReference>
<dbReference type="GO" id="GO:0046872">
    <property type="term" value="F:metal ion binding"/>
    <property type="evidence" value="ECO:0007669"/>
    <property type="project" value="UniProtKB-KW"/>
</dbReference>
<name>D9Q0B7_ACIS3</name>
<feature type="binding site" evidence="2">
    <location>
        <position position="304"/>
    </location>
    <ligand>
        <name>Zn(2+)</name>
        <dbReference type="ChEBI" id="CHEBI:29105"/>
        <label>2</label>
    </ligand>
</feature>
<protein>
    <submittedName>
        <fullName evidence="5">Uncharacterized protein</fullName>
    </submittedName>
</protein>
<evidence type="ECO:0000259" key="3">
    <source>
        <dbReference type="Pfam" id="PF01171"/>
    </source>
</evidence>
<evidence type="ECO:0000256" key="2">
    <source>
        <dbReference type="PIRSR" id="PIRSR004976-50"/>
    </source>
</evidence>
<feature type="domain" description="2-thiouridine synthetase TtuA-like N-terminal LIM" evidence="4">
    <location>
        <begin position="5"/>
        <end position="29"/>
    </location>
</feature>
<keyword evidence="6" id="KW-1185">Reference proteome</keyword>
<evidence type="ECO:0000256" key="1">
    <source>
        <dbReference type="ARBA" id="ARBA00022679"/>
    </source>
</evidence>
<dbReference type="Pfam" id="PF22082">
    <property type="entry name" value="TtuA_LIM_N"/>
    <property type="match status" value="1"/>
</dbReference>
<dbReference type="SUPFAM" id="SSF52402">
    <property type="entry name" value="Adenine nucleotide alpha hydrolases-like"/>
    <property type="match status" value="1"/>
</dbReference>
<evidence type="ECO:0000313" key="6">
    <source>
        <dbReference type="Proteomes" id="UP000000346"/>
    </source>
</evidence>
<dbReference type="FunCoup" id="D9Q0B7">
    <property type="interactions" value="105"/>
</dbReference>
<dbReference type="KEGG" id="asc:ASAC_0348"/>
<gene>
    <name evidence="5" type="ordered locus">ASAC_0348</name>
</gene>
<reference evidence="5" key="1">
    <citation type="journal article" date="2010" name="Appl. Environ. Microbiol.">
        <title>The genome sequence of the crenarchaeon Acidilobus saccharovorans supports a new order, Acidilobales, and suggests an important ecological role in terrestrial acidic hot springs.</title>
        <authorList>
            <person name="Mardanov A.V."/>
            <person name="Svetlitchnyi V.A."/>
            <person name="Beletsky A.V."/>
            <person name="Prokofeva M.I."/>
            <person name="Bonch-Osmolovskaya E.A."/>
            <person name="Ravin N.V."/>
            <person name="Skryabin K.G."/>
        </authorList>
    </citation>
    <scope>NUCLEOTIDE SEQUENCE [LARGE SCALE GENOMIC DNA]</scope>
    <source>
        <strain evidence="5">345-15</strain>
    </source>
</reference>
<dbReference type="PANTHER" id="PTHR11807">
    <property type="entry name" value="ATPASES OF THE PP SUPERFAMILY-RELATED"/>
    <property type="match status" value="1"/>
</dbReference>
<dbReference type="GO" id="GO:0002144">
    <property type="term" value="C:cytosolic tRNA wobble base thiouridylase complex"/>
    <property type="evidence" value="ECO:0007669"/>
    <property type="project" value="TreeGrafter"/>
</dbReference>
<dbReference type="STRING" id="666510.ASAC_0348"/>
<organism evidence="5 6">
    <name type="scientific">Acidilobus saccharovorans (strain DSM 16705 / JCM 18335 / VKM B-2471 / 345-15)</name>
    <dbReference type="NCBI Taxonomy" id="666510"/>
    <lineage>
        <taxon>Archaea</taxon>
        <taxon>Thermoproteota</taxon>
        <taxon>Thermoprotei</taxon>
        <taxon>Acidilobales</taxon>
        <taxon>Acidilobaceae</taxon>
        <taxon>Acidilobus</taxon>
    </lineage>
</organism>
<dbReference type="NCBIfam" id="TIGR00269">
    <property type="entry name" value="TIGR00269 family protein"/>
    <property type="match status" value="1"/>
</dbReference>
<dbReference type="InterPro" id="IPR011063">
    <property type="entry name" value="TilS/TtcA_N"/>
</dbReference>
<accession>D9Q0B7</accession>
<feature type="binding site" evidence="2">
    <location>
        <position position="307"/>
    </location>
    <ligand>
        <name>Zn(2+)</name>
        <dbReference type="ChEBI" id="CHEBI:29105"/>
        <label>2</label>
    </ligand>
</feature>
<dbReference type="AlphaFoldDB" id="D9Q0B7"/>
<feature type="binding site" evidence="2">
    <location>
        <position position="290"/>
    </location>
    <ligand>
        <name>Zn(2+)</name>
        <dbReference type="ChEBI" id="CHEBI:29105"/>
        <label>2</label>
    </ligand>
</feature>
<dbReference type="InParanoid" id="D9Q0B7"/>
<dbReference type="PANTHER" id="PTHR11807:SF12">
    <property type="entry name" value="CYTOPLASMIC TRNA 2-THIOLATION PROTEIN 1"/>
    <property type="match status" value="1"/>
</dbReference>
<dbReference type="InterPro" id="IPR035107">
    <property type="entry name" value="tRNA_thiolation_TtcA_Ctu1"/>
</dbReference>
<feature type="binding site" evidence="2">
    <location>
        <position position="8"/>
    </location>
    <ligand>
        <name>Zn(2+)</name>
        <dbReference type="ChEBI" id="CHEBI:29105"/>
        <label>1</label>
    </ligand>
</feature>
<dbReference type="GO" id="GO:0002143">
    <property type="term" value="P:tRNA wobble position uridine thiolation"/>
    <property type="evidence" value="ECO:0007669"/>
    <property type="project" value="TreeGrafter"/>
</dbReference>
<feature type="binding site" evidence="2">
    <location>
        <position position="25"/>
    </location>
    <ligand>
        <name>Zn(2+)</name>
        <dbReference type="ChEBI" id="CHEBI:29105"/>
        <label>1</label>
    </ligand>
</feature>
<dbReference type="eggNOG" id="arCOG00042">
    <property type="taxonomic scope" value="Archaea"/>
</dbReference>
<dbReference type="GO" id="GO:0016740">
    <property type="term" value="F:transferase activity"/>
    <property type="evidence" value="ECO:0007669"/>
    <property type="project" value="UniProtKB-KW"/>
</dbReference>
<evidence type="ECO:0000259" key="4">
    <source>
        <dbReference type="Pfam" id="PF22082"/>
    </source>
</evidence>
<dbReference type="Gene3D" id="3.40.50.620">
    <property type="entry name" value="HUPs"/>
    <property type="match status" value="1"/>
</dbReference>
<dbReference type="InterPro" id="IPR014729">
    <property type="entry name" value="Rossmann-like_a/b/a_fold"/>
</dbReference>
<keyword evidence="2" id="KW-0479">Metal-binding</keyword>
<sequence>MPPLCSRCGLRQAEVYQPQSGESLCRECFFEDITARVKREVERWNMIEPGDVILLALSGGKDGYTLLDVMSRIYKSDRLIGLNIIEGIHGYNKEEDARYLVMTAKEFGIDVIVTSIKEYTGLSVDEIMYKAKERSTRVSACTYCGIARRRIMNYYARELGANKLATAHNLDDESQTAVINILRGDFESLLRQHPLAELVRDPMLVRRIKPLRKIYEWETATFTFLKGYHIQETECPYIYQLPTLRAKVRRELYRYESEHPGALLRFIESLDRMLEPIAAGIKPRSDLGRCVRCGEPTPSGKALCKLCELLEGIGVASPLYSVRRLRVRV</sequence>
<dbReference type="HOGENOM" id="CLU_026481_1_1_2"/>
<dbReference type="GO" id="GO:0000049">
    <property type="term" value="F:tRNA binding"/>
    <property type="evidence" value="ECO:0007669"/>
    <property type="project" value="InterPro"/>
</dbReference>
<feature type="binding site" evidence="2">
    <location>
        <position position="28"/>
    </location>
    <ligand>
        <name>Zn(2+)</name>
        <dbReference type="ChEBI" id="CHEBI:29105"/>
        <label>1</label>
    </ligand>
</feature>
<dbReference type="InterPro" id="IPR054306">
    <property type="entry name" value="TtuA-like_LIM_N"/>
</dbReference>